<proteinExistence type="predicted"/>
<comment type="caution">
    <text evidence="6">The sequence shown here is derived from an EMBL/GenBank/DDBJ whole genome shotgun (WGS) entry which is preliminary data.</text>
</comment>
<feature type="transmembrane region" description="Helical" evidence="5">
    <location>
        <begin position="47"/>
        <end position="65"/>
    </location>
</feature>
<feature type="transmembrane region" description="Helical" evidence="5">
    <location>
        <begin position="7"/>
        <end position="27"/>
    </location>
</feature>
<evidence type="ECO:0000313" key="6">
    <source>
        <dbReference type="EMBL" id="GEC71309.1"/>
    </source>
</evidence>
<comment type="subcellular location">
    <subcellularLocation>
        <location evidence="1">Membrane</location>
        <topology evidence="1">Multi-pass membrane protein</topology>
    </subcellularLocation>
</comment>
<name>A0A4Y4AVC1_9FLAO</name>
<evidence type="ECO:0000256" key="1">
    <source>
        <dbReference type="ARBA" id="ARBA00004141"/>
    </source>
</evidence>
<feature type="transmembrane region" description="Helical" evidence="5">
    <location>
        <begin position="95"/>
        <end position="115"/>
    </location>
</feature>
<dbReference type="STRING" id="983.SAMN05443543_10990"/>
<evidence type="ECO:0008006" key="8">
    <source>
        <dbReference type="Google" id="ProtNLM"/>
    </source>
</evidence>
<dbReference type="AlphaFoldDB" id="A0A4Y4AVC1"/>
<evidence type="ECO:0000256" key="4">
    <source>
        <dbReference type="ARBA" id="ARBA00023136"/>
    </source>
</evidence>
<organism evidence="6 7">
    <name type="scientific">Flavobacterium flevense</name>
    <dbReference type="NCBI Taxonomy" id="983"/>
    <lineage>
        <taxon>Bacteria</taxon>
        <taxon>Pseudomonadati</taxon>
        <taxon>Bacteroidota</taxon>
        <taxon>Flavobacteriia</taxon>
        <taxon>Flavobacteriales</taxon>
        <taxon>Flavobacteriaceae</taxon>
        <taxon>Flavobacterium</taxon>
    </lineage>
</organism>
<keyword evidence="3 5" id="KW-1133">Transmembrane helix</keyword>
<gene>
    <name evidence="6" type="ORF">FFL01_08480</name>
</gene>
<evidence type="ECO:0000256" key="3">
    <source>
        <dbReference type="ARBA" id="ARBA00022989"/>
    </source>
</evidence>
<keyword evidence="4 5" id="KW-0472">Membrane</keyword>
<sequence>MNKDKIIYWTTTGIITAMMLFSAFGYFTNPDMKAAFVHLGFPDYFRIELGVLKVLGALALILPMVSGKIKSFAYFGFALTFVSAFIAHISSADPLSVAVAPIVFLILLGVSYIFYNKTNS</sequence>
<dbReference type="OrthoDB" id="7960583at2"/>
<keyword evidence="2 5" id="KW-0812">Transmembrane</keyword>
<feature type="transmembrane region" description="Helical" evidence="5">
    <location>
        <begin position="72"/>
        <end position="89"/>
    </location>
</feature>
<dbReference type="EMBL" id="BJNP01000006">
    <property type="protein sequence ID" value="GEC71309.1"/>
    <property type="molecule type" value="Genomic_DNA"/>
</dbReference>
<dbReference type="RefSeq" id="WP_073246293.1">
    <property type="nucleotide sequence ID" value="NZ_BJNP01000006.1"/>
</dbReference>
<protein>
    <recommendedName>
        <fullName evidence="8">DoxX-like family protein</fullName>
    </recommendedName>
</protein>
<accession>A0A4Y4AVC1</accession>
<dbReference type="Pfam" id="PF13564">
    <property type="entry name" value="DoxX_2"/>
    <property type="match status" value="1"/>
</dbReference>
<dbReference type="InterPro" id="IPR032808">
    <property type="entry name" value="DoxX"/>
</dbReference>
<evidence type="ECO:0000256" key="5">
    <source>
        <dbReference type="SAM" id="Phobius"/>
    </source>
</evidence>
<dbReference type="Proteomes" id="UP000316775">
    <property type="component" value="Unassembled WGS sequence"/>
</dbReference>
<evidence type="ECO:0000313" key="7">
    <source>
        <dbReference type="Proteomes" id="UP000316775"/>
    </source>
</evidence>
<reference evidence="6 7" key="1">
    <citation type="submission" date="2019-06" db="EMBL/GenBank/DDBJ databases">
        <title>Whole genome shotgun sequence of Flavobacterium flevense NBRC 14960.</title>
        <authorList>
            <person name="Hosoyama A."/>
            <person name="Uohara A."/>
            <person name="Ohji S."/>
            <person name="Ichikawa N."/>
        </authorList>
    </citation>
    <scope>NUCLEOTIDE SEQUENCE [LARGE SCALE GENOMIC DNA]</scope>
    <source>
        <strain evidence="6 7">NBRC 14960</strain>
    </source>
</reference>
<keyword evidence="7" id="KW-1185">Reference proteome</keyword>
<evidence type="ECO:0000256" key="2">
    <source>
        <dbReference type="ARBA" id="ARBA00022692"/>
    </source>
</evidence>
<dbReference type="GO" id="GO:0016020">
    <property type="term" value="C:membrane"/>
    <property type="evidence" value="ECO:0007669"/>
    <property type="project" value="UniProtKB-SubCell"/>
</dbReference>